<dbReference type="GO" id="GO:0005576">
    <property type="term" value="C:extracellular region"/>
    <property type="evidence" value="ECO:0007669"/>
    <property type="project" value="UniProtKB-SubCell"/>
</dbReference>
<keyword evidence="3" id="KW-0964">Secreted</keyword>
<gene>
    <name evidence="9" type="ORF">GUJ93_ZPchr0002g25955</name>
</gene>
<dbReference type="EMBL" id="JAAALK010000287">
    <property type="protein sequence ID" value="KAG8059273.1"/>
    <property type="molecule type" value="Genomic_DNA"/>
</dbReference>
<name>A0A8J5S6E9_ZIZPA</name>
<comment type="subcellular location">
    <subcellularLocation>
        <location evidence="1">Secreted</location>
    </subcellularLocation>
</comment>
<dbReference type="PANTHER" id="PTHR34783">
    <property type="entry name" value="DEFENSIN-LIKE PROTEIN 144-RELATED"/>
    <property type="match status" value="1"/>
</dbReference>
<feature type="signal peptide" evidence="8">
    <location>
        <begin position="1"/>
        <end position="22"/>
    </location>
</feature>
<evidence type="ECO:0000256" key="8">
    <source>
        <dbReference type="SAM" id="SignalP"/>
    </source>
</evidence>
<evidence type="ECO:0000256" key="2">
    <source>
        <dbReference type="ARBA" id="ARBA00006722"/>
    </source>
</evidence>
<proteinExistence type="inferred from homology"/>
<evidence type="ECO:0000256" key="3">
    <source>
        <dbReference type="ARBA" id="ARBA00022525"/>
    </source>
</evidence>
<evidence type="ECO:0000313" key="10">
    <source>
        <dbReference type="Proteomes" id="UP000729402"/>
    </source>
</evidence>
<dbReference type="GO" id="GO:0050832">
    <property type="term" value="P:defense response to fungus"/>
    <property type="evidence" value="ECO:0007669"/>
    <property type="project" value="UniProtKB-KW"/>
</dbReference>
<keyword evidence="5" id="KW-0295">Fungicide</keyword>
<dbReference type="Proteomes" id="UP000729402">
    <property type="component" value="Unassembled WGS sequence"/>
</dbReference>
<dbReference type="InterPro" id="IPR010851">
    <property type="entry name" value="DEFL"/>
</dbReference>
<keyword evidence="4" id="KW-0929">Antimicrobial</keyword>
<accession>A0A8J5S6E9</accession>
<reference evidence="9" key="2">
    <citation type="submission" date="2021-02" db="EMBL/GenBank/DDBJ databases">
        <authorList>
            <person name="Kimball J.A."/>
            <person name="Haas M.W."/>
            <person name="Macchietto M."/>
            <person name="Kono T."/>
            <person name="Duquette J."/>
            <person name="Shao M."/>
        </authorList>
    </citation>
    <scope>NUCLEOTIDE SEQUENCE</scope>
    <source>
        <tissue evidence="9">Fresh leaf tissue</tissue>
    </source>
</reference>
<evidence type="ECO:0000256" key="6">
    <source>
        <dbReference type="ARBA" id="ARBA00022729"/>
    </source>
</evidence>
<dbReference type="GO" id="GO:0031640">
    <property type="term" value="P:killing of cells of another organism"/>
    <property type="evidence" value="ECO:0007669"/>
    <property type="project" value="UniProtKB-KW"/>
</dbReference>
<dbReference type="PANTHER" id="PTHR34783:SF1">
    <property type="entry name" value="DEFENSIN-LIKE PROTEIN 144-RELATED"/>
    <property type="match status" value="1"/>
</dbReference>
<protein>
    <submittedName>
        <fullName evidence="9">Uncharacterized protein</fullName>
    </submittedName>
</protein>
<dbReference type="OrthoDB" id="673346at2759"/>
<dbReference type="AlphaFoldDB" id="A0A8J5S6E9"/>
<comment type="similarity">
    <text evidence="2">Belongs to the DEFL family.</text>
</comment>
<evidence type="ECO:0000256" key="7">
    <source>
        <dbReference type="ARBA" id="ARBA00022821"/>
    </source>
</evidence>
<evidence type="ECO:0000313" key="9">
    <source>
        <dbReference type="EMBL" id="KAG8059273.1"/>
    </source>
</evidence>
<keyword evidence="6 8" id="KW-0732">Signal</keyword>
<reference evidence="9" key="1">
    <citation type="journal article" date="2021" name="bioRxiv">
        <title>Whole Genome Assembly and Annotation of Northern Wild Rice, Zizania palustris L., Supports a Whole Genome Duplication in the Zizania Genus.</title>
        <authorList>
            <person name="Haas M."/>
            <person name="Kono T."/>
            <person name="Macchietto M."/>
            <person name="Millas R."/>
            <person name="McGilp L."/>
            <person name="Shao M."/>
            <person name="Duquette J."/>
            <person name="Hirsch C.N."/>
            <person name="Kimball J."/>
        </authorList>
    </citation>
    <scope>NUCLEOTIDE SEQUENCE</scope>
    <source>
        <tissue evidence="9">Fresh leaf tissue</tissue>
    </source>
</reference>
<feature type="chain" id="PRO_5035253926" evidence="8">
    <location>
        <begin position="23"/>
        <end position="84"/>
    </location>
</feature>
<evidence type="ECO:0000256" key="4">
    <source>
        <dbReference type="ARBA" id="ARBA00022529"/>
    </source>
</evidence>
<evidence type="ECO:0000256" key="5">
    <source>
        <dbReference type="ARBA" id="ARBA00022577"/>
    </source>
</evidence>
<comment type="caution">
    <text evidence="9">The sequence shown here is derived from an EMBL/GenBank/DDBJ whole genome shotgun (WGS) entry which is preliminary data.</text>
</comment>
<keyword evidence="10" id="KW-1185">Reference proteome</keyword>
<organism evidence="9 10">
    <name type="scientific">Zizania palustris</name>
    <name type="common">Northern wild rice</name>
    <dbReference type="NCBI Taxonomy" id="103762"/>
    <lineage>
        <taxon>Eukaryota</taxon>
        <taxon>Viridiplantae</taxon>
        <taxon>Streptophyta</taxon>
        <taxon>Embryophyta</taxon>
        <taxon>Tracheophyta</taxon>
        <taxon>Spermatophyta</taxon>
        <taxon>Magnoliopsida</taxon>
        <taxon>Liliopsida</taxon>
        <taxon>Poales</taxon>
        <taxon>Poaceae</taxon>
        <taxon>BOP clade</taxon>
        <taxon>Oryzoideae</taxon>
        <taxon>Oryzeae</taxon>
        <taxon>Zizaniinae</taxon>
        <taxon>Zizania</taxon>
    </lineage>
</organism>
<evidence type="ECO:0000256" key="1">
    <source>
        <dbReference type="ARBA" id="ARBA00004613"/>
    </source>
</evidence>
<keyword evidence="7" id="KW-0611">Plant defense</keyword>
<dbReference type="Pfam" id="PF07333">
    <property type="entry name" value="SLR1-BP"/>
    <property type="match status" value="1"/>
</dbReference>
<sequence>MRTVHLLLVAIALMSLTSGTMATVSAQGLLRPNCTSFILYPGKPCDPASCKSSCTKMHHGDGTCGRSSFGCDCEYCPPSSTNST</sequence>